<evidence type="ECO:0000256" key="1">
    <source>
        <dbReference type="ARBA" id="ARBA00005336"/>
    </source>
</evidence>
<dbReference type="PANTHER" id="PTHR42721:SF3">
    <property type="entry name" value="BETA-D-XYLOSIDASE 5-RELATED"/>
    <property type="match status" value="1"/>
</dbReference>
<dbReference type="Gene3D" id="3.40.50.1700">
    <property type="entry name" value="Glycoside hydrolase family 3 C-terminal domain"/>
    <property type="match status" value="1"/>
</dbReference>
<dbReference type="InterPro" id="IPR026891">
    <property type="entry name" value="Fn3-like"/>
</dbReference>
<evidence type="ECO:0000256" key="2">
    <source>
        <dbReference type="ARBA" id="ARBA00022729"/>
    </source>
</evidence>
<evidence type="ECO:0000256" key="5">
    <source>
        <dbReference type="SAM" id="MobiDB-lite"/>
    </source>
</evidence>
<evidence type="ECO:0000259" key="6">
    <source>
        <dbReference type="SMART" id="SM01217"/>
    </source>
</evidence>
<dbReference type="PANTHER" id="PTHR42721">
    <property type="entry name" value="SUGAR HYDROLASE-RELATED"/>
    <property type="match status" value="1"/>
</dbReference>
<keyword evidence="2" id="KW-0732">Signal</keyword>
<dbReference type="InterPro" id="IPR036962">
    <property type="entry name" value="Glyco_hydro_3_N_sf"/>
</dbReference>
<proteinExistence type="inferred from homology"/>
<dbReference type="Gene3D" id="3.20.20.300">
    <property type="entry name" value="Glycoside hydrolase, family 3, N-terminal domain"/>
    <property type="match status" value="1"/>
</dbReference>
<dbReference type="SUPFAM" id="SSF52279">
    <property type="entry name" value="Beta-D-glucan exohydrolase, C-terminal domain"/>
    <property type="match status" value="1"/>
</dbReference>
<dbReference type="InterPro" id="IPR019800">
    <property type="entry name" value="Glyco_hydro_3_AS"/>
</dbReference>
<name>A0ABN3CMW4_9ACTN</name>
<dbReference type="Pfam" id="PF14310">
    <property type="entry name" value="Fn3-like"/>
    <property type="match status" value="1"/>
</dbReference>
<dbReference type="Proteomes" id="UP001499843">
    <property type="component" value="Unassembled WGS sequence"/>
</dbReference>
<dbReference type="RefSeq" id="WP_344482175.1">
    <property type="nucleotide sequence ID" value="NZ_BAAAQX010000018.1"/>
</dbReference>
<protein>
    <submittedName>
        <fullName evidence="7">Glycoside hydrolase family 3 N-terminal domain-containing protein</fullName>
    </submittedName>
</protein>
<sequence length="823" mass="86193">MTALDRTPTAERAVRPWQDPALAVTDRVEAILAEMTLEEKVGQLGSRWFGNDMSPATGDGPEPEPGAESLNVAPMQDVFAASGTVPLDEAVRHGLGHLTRVHGSAPVTPAEGAAEVVRLQRAVVAASRLGIPAIVHEECLTGFTAYGATVYPAAIAWAATFDPELVERMAAAIGRDMRAVGVHQGLSPVLDVVRDYRWGRVEETMGEDPYVVATLGAAYVRGLESAGIIATLKHFAGYSASRAARNHGPVPMGRRELTDMILPSFETAIALGGARSVMNSYSDVDGVPAGADPWLLTEVLREQWGFTGTVVSDYWAVPFLATMHLVAADPEEAGVLALGAGIDVELPDTLGFGQHLAGRVRRGELSEAVVDRAVRRLLTQKVELGLLDPDWTPEGSVAGAGSVDLDSPANRDLARELAERSIVLLEAGNVLPLGGWAAPGDADAGAGASAGEQRVVALVGPAAHDARTFMGCYAFPNHVLPRHPGLGLGVEAPTVLDALTAELPGTDIRYAKGCDVRGEDRSGFADAIAAARDADVCVAVVGDLAGLFGQGTSGEGCDADDLRLPGVQADLLAELAATGTPLVVVVVSGRPYALGEVHAYAAALVQAFMPGEEGGAAIAGVLSGRIQPVGRLPVQIPRGPGGQPGTYLQPPLGTDSHGISNLDPTPLYPFGHGASYTTFEVTDLRLSHDEVSTDGEFAATVTVRNTGGRAGEEVVQLYLHDVLAQVTRPVRQLTGYARVRLEPGESADVRFHVHADRTAFTGRDLRRVVEPGEIEVFAGTSAAELPCRGVVRLTGPSRHVGHDRRLVTPVEVRGRGGADAVQS</sequence>
<gene>
    <name evidence="7" type="ORF">GCM10009850_062460</name>
</gene>
<dbReference type="PRINTS" id="PR00133">
    <property type="entry name" value="GLHYDRLASE3"/>
</dbReference>
<dbReference type="EMBL" id="BAAAQX010000018">
    <property type="protein sequence ID" value="GAA2210787.1"/>
    <property type="molecule type" value="Genomic_DNA"/>
</dbReference>
<evidence type="ECO:0000256" key="3">
    <source>
        <dbReference type="ARBA" id="ARBA00022801"/>
    </source>
</evidence>
<evidence type="ECO:0000313" key="7">
    <source>
        <dbReference type="EMBL" id="GAA2210787.1"/>
    </source>
</evidence>
<dbReference type="InterPro" id="IPR002772">
    <property type="entry name" value="Glyco_hydro_3_C"/>
</dbReference>
<feature type="domain" description="Fibronectin type III-like" evidence="6">
    <location>
        <begin position="713"/>
        <end position="782"/>
    </location>
</feature>
<dbReference type="SMART" id="SM01217">
    <property type="entry name" value="Fn3_like"/>
    <property type="match status" value="1"/>
</dbReference>
<dbReference type="InterPro" id="IPR001764">
    <property type="entry name" value="Glyco_hydro_3_N"/>
</dbReference>
<dbReference type="PROSITE" id="PS00775">
    <property type="entry name" value="GLYCOSYL_HYDROL_F3"/>
    <property type="match status" value="1"/>
</dbReference>
<dbReference type="GO" id="GO:0016787">
    <property type="term" value="F:hydrolase activity"/>
    <property type="evidence" value="ECO:0007669"/>
    <property type="project" value="UniProtKB-KW"/>
</dbReference>
<dbReference type="Pfam" id="PF01915">
    <property type="entry name" value="Glyco_hydro_3_C"/>
    <property type="match status" value="1"/>
</dbReference>
<keyword evidence="4" id="KW-0326">Glycosidase</keyword>
<dbReference type="InterPro" id="IPR017853">
    <property type="entry name" value="GH"/>
</dbReference>
<reference evidence="7 8" key="1">
    <citation type="journal article" date="2019" name="Int. J. Syst. Evol. Microbiol.">
        <title>The Global Catalogue of Microorganisms (GCM) 10K type strain sequencing project: providing services to taxonomists for standard genome sequencing and annotation.</title>
        <authorList>
            <consortium name="The Broad Institute Genomics Platform"/>
            <consortium name="The Broad Institute Genome Sequencing Center for Infectious Disease"/>
            <person name="Wu L."/>
            <person name="Ma J."/>
        </authorList>
    </citation>
    <scope>NUCLEOTIDE SEQUENCE [LARGE SCALE GENOMIC DNA]</scope>
    <source>
        <strain evidence="7 8">JCM 16114</strain>
    </source>
</reference>
<keyword evidence="3 4" id="KW-0378">Hydrolase</keyword>
<dbReference type="InterPro" id="IPR036881">
    <property type="entry name" value="Glyco_hydro_3_C_sf"/>
</dbReference>
<accession>A0ABN3CMW4</accession>
<feature type="region of interest" description="Disordered" evidence="5">
    <location>
        <begin position="49"/>
        <end position="69"/>
    </location>
</feature>
<evidence type="ECO:0000256" key="4">
    <source>
        <dbReference type="RuleBase" id="RU361161"/>
    </source>
</evidence>
<dbReference type="InterPro" id="IPR013783">
    <property type="entry name" value="Ig-like_fold"/>
</dbReference>
<keyword evidence="8" id="KW-1185">Reference proteome</keyword>
<comment type="similarity">
    <text evidence="1 4">Belongs to the glycosyl hydrolase 3 family.</text>
</comment>
<dbReference type="InterPro" id="IPR044993">
    <property type="entry name" value="BXL"/>
</dbReference>
<organism evidence="7 8">
    <name type="scientific">Nonomuraea monospora</name>
    <dbReference type="NCBI Taxonomy" id="568818"/>
    <lineage>
        <taxon>Bacteria</taxon>
        <taxon>Bacillati</taxon>
        <taxon>Actinomycetota</taxon>
        <taxon>Actinomycetes</taxon>
        <taxon>Streptosporangiales</taxon>
        <taxon>Streptosporangiaceae</taxon>
        <taxon>Nonomuraea</taxon>
    </lineage>
</organism>
<dbReference type="Gene3D" id="2.60.40.10">
    <property type="entry name" value="Immunoglobulins"/>
    <property type="match status" value="1"/>
</dbReference>
<dbReference type="Pfam" id="PF00933">
    <property type="entry name" value="Glyco_hydro_3"/>
    <property type="match status" value="1"/>
</dbReference>
<comment type="caution">
    <text evidence="7">The sequence shown here is derived from an EMBL/GenBank/DDBJ whole genome shotgun (WGS) entry which is preliminary data.</text>
</comment>
<evidence type="ECO:0000313" key="8">
    <source>
        <dbReference type="Proteomes" id="UP001499843"/>
    </source>
</evidence>
<dbReference type="SUPFAM" id="SSF51445">
    <property type="entry name" value="(Trans)glycosidases"/>
    <property type="match status" value="1"/>
</dbReference>